<evidence type="ECO:0000256" key="1">
    <source>
        <dbReference type="SAM" id="Phobius"/>
    </source>
</evidence>
<keyword evidence="1" id="KW-0472">Membrane</keyword>
<dbReference type="InterPro" id="IPR012902">
    <property type="entry name" value="N_methyl_site"/>
</dbReference>
<evidence type="ECO:0000313" key="2">
    <source>
        <dbReference type="EMBL" id="EEY71696.1"/>
    </source>
</evidence>
<dbReference type="Proteomes" id="UP000003604">
    <property type="component" value="Unassembled WGS sequence"/>
</dbReference>
<keyword evidence="1" id="KW-0812">Transmembrane</keyword>
<dbReference type="NCBIfam" id="TIGR02532">
    <property type="entry name" value="IV_pilin_GFxxxE"/>
    <property type="match status" value="1"/>
</dbReference>
<accession>D0ICS8</accession>
<protein>
    <submittedName>
        <fullName evidence="2">Putative type IV pilus assembly protein PilW</fullName>
    </submittedName>
</protein>
<keyword evidence="1" id="KW-1133">Transmembrane helix</keyword>
<organism evidence="2 3">
    <name type="scientific">Grimontia hollisae CIP 101886</name>
    <dbReference type="NCBI Taxonomy" id="675812"/>
    <lineage>
        <taxon>Bacteria</taxon>
        <taxon>Pseudomonadati</taxon>
        <taxon>Pseudomonadota</taxon>
        <taxon>Gammaproteobacteria</taxon>
        <taxon>Vibrionales</taxon>
        <taxon>Vibrionaceae</taxon>
        <taxon>Grimontia</taxon>
    </lineage>
</organism>
<reference evidence="2 3" key="1">
    <citation type="submission" date="2009-10" db="EMBL/GenBank/DDBJ databases">
        <authorList>
            <consortium name="Los Alamos National Laboratory (LANL)"/>
            <consortium name="National Microbial Pathogen Data Resource (NMPDR)"/>
            <person name="Saunders E.H."/>
            <person name="Munk A.C."/>
            <person name="Tapia R."/>
            <person name="Green L."/>
            <person name="Rogers Y."/>
            <person name="Detter J.C."/>
            <person name="Bruce D."/>
            <person name="Brettin T.S."/>
            <person name="Colwell R.R."/>
            <person name="Huq A."/>
            <person name="Grim C.J."/>
            <person name="Hasan N.A."/>
            <person name="Bartels D."/>
            <person name="Vonstein V."/>
        </authorList>
    </citation>
    <scope>NUCLEOTIDE SEQUENCE [LARGE SCALE GENOMIC DNA]</scope>
    <source>
        <strain evidence="2 3">CIP 101886</strain>
    </source>
</reference>
<dbReference type="PROSITE" id="PS00409">
    <property type="entry name" value="PROKAR_NTER_METHYL"/>
    <property type="match status" value="1"/>
</dbReference>
<dbReference type="AlphaFoldDB" id="D0ICS8"/>
<proteinExistence type="predicted"/>
<gene>
    <name evidence="2" type="ORF">VHA_003557</name>
</gene>
<dbReference type="PIRSF" id="PIRSF004525">
    <property type="entry name" value="Pilin_peptidase-dep_B_prd"/>
    <property type="match status" value="1"/>
</dbReference>
<dbReference type="EMBL" id="ADAQ01000013">
    <property type="protein sequence ID" value="EEY71696.1"/>
    <property type="molecule type" value="Genomic_DNA"/>
</dbReference>
<dbReference type="eggNOG" id="COG4795">
    <property type="taxonomic scope" value="Bacteria"/>
</dbReference>
<dbReference type="Pfam" id="PF07963">
    <property type="entry name" value="N_methyl"/>
    <property type="match status" value="1"/>
</dbReference>
<name>D0ICS8_GRIHO</name>
<dbReference type="OrthoDB" id="5816125at2"/>
<sequence length="226" mass="24944">MTRSQGYTLVEMMVGMTVSLIVLASSLALFTVNTEFGTKQLKNDFLRTQLNIIADTMKNEIARAGFCFDCTFVNPFIHVDAAGAASSILIDDSASKVIAGECIRFAYNHDKRPGALSLNKDDAKGYRLGKDSNNNPVIETYENWKGLTNWNCGSDSSNGGISGYWRDMTYDRLYLESLSFKRSILEGVASTNKIQTVEVTLSASLKNDRTIKDTVNFTVYLPNVGV</sequence>
<feature type="transmembrane region" description="Helical" evidence="1">
    <location>
        <begin position="12"/>
        <end position="32"/>
    </location>
</feature>
<dbReference type="GeneID" id="58895525"/>
<keyword evidence="3" id="KW-1185">Reference proteome</keyword>
<dbReference type="InterPro" id="IPR016419">
    <property type="entry name" value="Prepilin_Pept-dep_B_prd"/>
</dbReference>
<evidence type="ECO:0000313" key="3">
    <source>
        <dbReference type="Proteomes" id="UP000003604"/>
    </source>
</evidence>
<comment type="caution">
    <text evidence="2">The sequence shown here is derived from an EMBL/GenBank/DDBJ whole genome shotgun (WGS) entry which is preliminary data.</text>
</comment>
<dbReference type="RefSeq" id="WP_005507020.1">
    <property type="nucleotide sequence ID" value="NZ_ADAQ01000013.1"/>
</dbReference>